<evidence type="ECO:0000313" key="3">
    <source>
        <dbReference type="Proteomes" id="UP001264519"/>
    </source>
</evidence>
<dbReference type="EMBL" id="JARWAK010000013">
    <property type="protein sequence ID" value="MDR5867944.1"/>
    <property type="molecule type" value="Genomic_DNA"/>
</dbReference>
<gene>
    <name evidence="2" type="ORF">QC818_14220</name>
</gene>
<keyword evidence="3" id="KW-1185">Reference proteome</keyword>
<dbReference type="Pfam" id="PF06147">
    <property type="entry name" value="DUF968"/>
    <property type="match status" value="1"/>
</dbReference>
<proteinExistence type="predicted"/>
<comment type="caution">
    <text evidence="2">The sequence shown here is derived from an EMBL/GenBank/DDBJ whole genome shotgun (WGS) entry which is preliminary data.</text>
</comment>
<feature type="compositionally biased region" description="Basic residues" evidence="1">
    <location>
        <begin position="25"/>
        <end position="35"/>
    </location>
</feature>
<dbReference type="InterPro" id="IPR010373">
    <property type="entry name" value="DUF968"/>
</dbReference>
<evidence type="ECO:0000256" key="1">
    <source>
        <dbReference type="SAM" id="MobiDB-lite"/>
    </source>
</evidence>
<feature type="compositionally biased region" description="Basic residues" evidence="1">
    <location>
        <begin position="1"/>
        <end position="11"/>
    </location>
</feature>
<dbReference type="Proteomes" id="UP001264519">
    <property type="component" value="Unassembled WGS sequence"/>
</dbReference>
<evidence type="ECO:0000313" key="2">
    <source>
        <dbReference type="EMBL" id="MDR5867944.1"/>
    </source>
</evidence>
<protein>
    <submittedName>
        <fullName evidence="2">DUF968 domain-containing protein</fullName>
    </submittedName>
</protein>
<organism evidence="2 3">
    <name type="scientific">Halomonas koreensis</name>
    <dbReference type="NCBI Taxonomy" id="245385"/>
    <lineage>
        <taxon>Bacteria</taxon>
        <taxon>Pseudomonadati</taxon>
        <taxon>Pseudomonadota</taxon>
        <taxon>Gammaproteobacteria</taxon>
        <taxon>Oceanospirillales</taxon>
        <taxon>Halomonadaceae</taxon>
        <taxon>Halomonas</taxon>
    </lineage>
</organism>
<sequence>MKRTGPLKRKTPIQNRSELKAKAPMNRKREKRSAPRRQAANDNRWRSEVYLAWVRTLPCSVCGATGGVAAHHLVGMYGLSGMGLKAPDSFVMPACDPIYGHVRDCHQQIHSNKALRDRQPAFLRDTLSRAVRAFDGETKAELVKAWRIIEEKEEAA</sequence>
<dbReference type="RefSeq" id="WP_309653525.1">
    <property type="nucleotide sequence ID" value="NZ_JARWAK010000013.1"/>
</dbReference>
<reference evidence="2 3" key="1">
    <citation type="submission" date="2023-04" db="EMBL/GenBank/DDBJ databases">
        <title>A long-awaited taxogenomic arrangement of the family Halomonadaceae.</title>
        <authorList>
            <person name="De La Haba R."/>
            <person name="Chuvochina M."/>
            <person name="Wittouck S."/>
            <person name="Arahal D.R."/>
            <person name="Sanchez-Porro C."/>
            <person name="Hugenholtz P."/>
            <person name="Ventosa A."/>
        </authorList>
    </citation>
    <scope>NUCLEOTIDE SEQUENCE [LARGE SCALE GENOMIC DNA]</scope>
    <source>
        <strain evidence="2 3">DSM 23530</strain>
    </source>
</reference>
<accession>A0ABU1G4Q2</accession>
<feature type="region of interest" description="Disordered" evidence="1">
    <location>
        <begin position="1"/>
        <end position="41"/>
    </location>
</feature>
<name>A0ABU1G4Q2_9GAMM</name>